<evidence type="ECO:0000313" key="2">
    <source>
        <dbReference type="Proteomes" id="UP001595607"/>
    </source>
</evidence>
<proteinExistence type="predicted"/>
<keyword evidence="2" id="KW-1185">Reference proteome</keyword>
<accession>A0ABV7MCP8</accession>
<reference evidence="2" key="1">
    <citation type="journal article" date="2019" name="Int. J. Syst. Evol. Microbiol.">
        <title>The Global Catalogue of Microorganisms (GCM) 10K type strain sequencing project: providing services to taxonomists for standard genome sequencing and annotation.</title>
        <authorList>
            <consortium name="The Broad Institute Genomics Platform"/>
            <consortium name="The Broad Institute Genome Sequencing Center for Infectious Disease"/>
            <person name="Wu L."/>
            <person name="Ma J."/>
        </authorList>
    </citation>
    <scope>NUCLEOTIDE SEQUENCE [LARGE SCALE GENOMIC DNA]</scope>
    <source>
        <strain evidence="2">KCTC 22245</strain>
    </source>
</reference>
<dbReference type="Proteomes" id="UP001595607">
    <property type="component" value="Unassembled WGS sequence"/>
</dbReference>
<comment type="caution">
    <text evidence="1">The sequence shown here is derived from an EMBL/GenBank/DDBJ whole genome shotgun (WGS) entry which is preliminary data.</text>
</comment>
<sequence length="130" mass="14885">MLSRLRDHEAIVADLRTTLSHLDATLFHLGHYPDGEPAPKKPMAAGLFYHGELPRLILRMLRQHPKGLGLKTMVEMMNAQKGWAGDDERFNRELRLKISRTLDRKRLKGIVERIGEDAIGVWRLVPLAED</sequence>
<evidence type="ECO:0000313" key="1">
    <source>
        <dbReference type="EMBL" id="MFC3302419.1"/>
    </source>
</evidence>
<gene>
    <name evidence="1" type="ORF">ACFONP_06705</name>
</gene>
<protein>
    <recommendedName>
        <fullName evidence="3">DUF2285 domain-containing protein</fullName>
    </recommendedName>
</protein>
<dbReference type="EMBL" id="JBHRVA010000002">
    <property type="protein sequence ID" value="MFC3302419.1"/>
    <property type="molecule type" value="Genomic_DNA"/>
</dbReference>
<name>A0ABV7MCP8_9PROT</name>
<dbReference type="RefSeq" id="WP_189570657.1">
    <property type="nucleotide sequence ID" value="NZ_BMXU01000001.1"/>
</dbReference>
<evidence type="ECO:0008006" key="3">
    <source>
        <dbReference type="Google" id="ProtNLM"/>
    </source>
</evidence>
<organism evidence="1 2">
    <name type="scientific">Parvularcula lutaonensis</name>
    <dbReference type="NCBI Taxonomy" id="491923"/>
    <lineage>
        <taxon>Bacteria</taxon>
        <taxon>Pseudomonadati</taxon>
        <taxon>Pseudomonadota</taxon>
        <taxon>Alphaproteobacteria</taxon>
        <taxon>Parvularculales</taxon>
        <taxon>Parvularculaceae</taxon>
        <taxon>Parvularcula</taxon>
    </lineage>
</organism>